<accession>A0ABS1CCI2</accession>
<evidence type="ECO:0000256" key="11">
    <source>
        <dbReference type="ARBA" id="ARBA00023049"/>
    </source>
</evidence>
<dbReference type="GO" id="GO:0008233">
    <property type="term" value="F:peptidase activity"/>
    <property type="evidence" value="ECO:0007669"/>
    <property type="project" value="UniProtKB-KW"/>
</dbReference>
<feature type="transmembrane region" description="Helical" evidence="13">
    <location>
        <begin position="102"/>
        <end position="132"/>
    </location>
</feature>
<dbReference type="EMBL" id="NRRV01000001">
    <property type="protein sequence ID" value="MBK1629214.1"/>
    <property type="molecule type" value="Genomic_DNA"/>
</dbReference>
<keyword evidence="11" id="KW-0482">Metalloprotease</keyword>
<keyword evidence="5 14" id="KW-0645">Protease</keyword>
<feature type="transmembrane region" description="Helical" evidence="13">
    <location>
        <begin position="189"/>
        <end position="205"/>
    </location>
</feature>
<keyword evidence="4" id="KW-1003">Cell membrane</keyword>
<keyword evidence="12 13" id="KW-0472">Membrane</keyword>
<evidence type="ECO:0000256" key="4">
    <source>
        <dbReference type="ARBA" id="ARBA00022475"/>
    </source>
</evidence>
<keyword evidence="6 13" id="KW-0812">Transmembrane</keyword>
<evidence type="ECO:0000256" key="1">
    <source>
        <dbReference type="ARBA" id="ARBA00001947"/>
    </source>
</evidence>
<evidence type="ECO:0000256" key="10">
    <source>
        <dbReference type="ARBA" id="ARBA00022989"/>
    </source>
</evidence>
<sequence>MSQLLQTLLLLILIAPPVLLAITVHEAAHGWVASRRGDPTALQLGRVTFNPLKHIDPVGTVLVPAAIFLTSKTLVGVPFLFGWAKPVPVDWRRLDNPRWDMALVAVAGPGVNLLMAFAWGLAIKLMALVILVVPVPTWLLQLFVEMCVVGIIINLVLMALNLFPLLPLDGGRILNALLPPPIAARFSRLEPYGIFILLLLLFLPAGNPPGLLGAALRPVVSGVLTAIPAQALVRDRFPI</sequence>
<evidence type="ECO:0000256" key="2">
    <source>
        <dbReference type="ARBA" id="ARBA00004651"/>
    </source>
</evidence>
<comment type="cofactor">
    <cofactor evidence="1">
        <name>Zn(2+)</name>
        <dbReference type="ChEBI" id="CHEBI:29105"/>
    </cofactor>
</comment>
<proteinExistence type="inferred from homology"/>
<keyword evidence="15" id="KW-1185">Reference proteome</keyword>
<evidence type="ECO:0000313" key="14">
    <source>
        <dbReference type="EMBL" id="MBK1629214.1"/>
    </source>
</evidence>
<evidence type="ECO:0000256" key="5">
    <source>
        <dbReference type="ARBA" id="ARBA00022670"/>
    </source>
</evidence>
<gene>
    <name evidence="14" type="ORF">CKO31_00400</name>
</gene>
<comment type="caution">
    <text evidence="14">The sequence shown here is derived from an EMBL/GenBank/DDBJ whole genome shotgun (WGS) entry which is preliminary data.</text>
</comment>
<evidence type="ECO:0000256" key="13">
    <source>
        <dbReference type="SAM" id="Phobius"/>
    </source>
</evidence>
<comment type="similarity">
    <text evidence="3">Belongs to the peptidase M50B family.</text>
</comment>
<dbReference type="PANTHER" id="PTHR35864:SF1">
    <property type="entry name" value="ZINC METALLOPROTEASE YWHC-RELATED"/>
    <property type="match status" value="1"/>
</dbReference>
<evidence type="ECO:0000256" key="3">
    <source>
        <dbReference type="ARBA" id="ARBA00007931"/>
    </source>
</evidence>
<feature type="transmembrane region" description="Helical" evidence="13">
    <location>
        <begin position="61"/>
        <end position="81"/>
    </location>
</feature>
<keyword evidence="10 13" id="KW-1133">Transmembrane helix</keyword>
<reference evidence="14 15" key="1">
    <citation type="journal article" date="2020" name="Microorganisms">
        <title>Osmotic Adaptation and Compatible Solute Biosynthesis of Phototrophic Bacteria as Revealed from Genome Analyses.</title>
        <authorList>
            <person name="Imhoff J.F."/>
            <person name="Rahn T."/>
            <person name="Kunzel S."/>
            <person name="Keller A."/>
            <person name="Neulinger S.C."/>
        </authorList>
    </citation>
    <scope>NUCLEOTIDE SEQUENCE [LARGE SCALE GENOMIC DNA]</scope>
    <source>
        <strain evidence="14 15">DSM 6210</strain>
    </source>
</reference>
<evidence type="ECO:0000256" key="7">
    <source>
        <dbReference type="ARBA" id="ARBA00022723"/>
    </source>
</evidence>
<dbReference type="PANTHER" id="PTHR35864">
    <property type="entry name" value="ZINC METALLOPROTEASE MJ0611-RELATED"/>
    <property type="match status" value="1"/>
</dbReference>
<evidence type="ECO:0000256" key="6">
    <source>
        <dbReference type="ARBA" id="ARBA00022692"/>
    </source>
</evidence>
<name>A0ABS1CCI2_9GAMM</name>
<keyword evidence="8" id="KW-0378">Hydrolase</keyword>
<dbReference type="RefSeq" id="WP_200232892.1">
    <property type="nucleotide sequence ID" value="NZ_NRRV01000001.1"/>
</dbReference>
<evidence type="ECO:0000313" key="15">
    <source>
        <dbReference type="Proteomes" id="UP000748752"/>
    </source>
</evidence>
<keyword evidence="9" id="KW-0862">Zinc</keyword>
<protein>
    <submittedName>
        <fullName evidence="14">Site-2 protease family protein</fullName>
    </submittedName>
</protein>
<dbReference type="InterPro" id="IPR052348">
    <property type="entry name" value="Metallopeptidase_M50B"/>
</dbReference>
<dbReference type="Proteomes" id="UP000748752">
    <property type="component" value="Unassembled WGS sequence"/>
</dbReference>
<dbReference type="InterPro" id="IPR044537">
    <property type="entry name" value="Rip2-like"/>
</dbReference>
<organism evidence="14 15">
    <name type="scientific">Thiohalocapsa halophila</name>
    <dbReference type="NCBI Taxonomy" id="69359"/>
    <lineage>
        <taxon>Bacteria</taxon>
        <taxon>Pseudomonadati</taxon>
        <taxon>Pseudomonadota</taxon>
        <taxon>Gammaproteobacteria</taxon>
        <taxon>Chromatiales</taxon>
        <taxon>Chromatiaceae</taxon>
        <taxon>Thiohalocapsa</taxon>
    </lineage>
</organism>
<feature type="transmembrane region" description="Helical" evidence="13">
    <location>
        <begin position="138"/>
        <end position="168"/>
    </location>
</feature>
<evidence type="ECO:0000256" key="8">
    <source>
        <dbReference type="ARBA" id="ARBA00022801"/>
    </source>
</evidence>
<comment type="subcellular location">
    <subcellularLocation>
        <location evidence="2">Cell membrane</location>
        <topology evidence="2">Multi-pass membrane protein</topology>
    </subcellularLocation>
</comment>
<dbReference type="GO" id="GO:0006508">
    <property type="term" value="P:proteolysis"/>
    <property type="evidence" value="ECO:0007669"/>
    <property type="project" value="UniProtKB-KW"/>
</dbReference>
<evidence type="ECO:0000256" key="9">
    <source>
        <dbReference type="ARBA" id="ARBA00022833"/>
    </source>
</evidence>
<keyword evidence="7" id="KW-0479">Metal-binding</keyword>
<evidence type="ECO:0000256" key="12">
    <source>
        <dbReference type="ARBA" id="ARBA00023136"/>
    </source>
</evidence>
<dbReference type="CDD" id="cd06158">
    <property type="entry name" value="S2P-M50_like_1"/>
    <property type="match status" value="1"/>
</dbReference>